<dbReference type="InParanoid" id="C7ZJX9"/>
<reference evidence="3 4" key="1">
    <citation type="journal article" date="2009" name="PLoS Genet.">
        <title>The genome of Nectria haematococca: contribution of supernumerary chromosomes to gene expansion.</title>
        <authorList>
            <person name="Coleman J.J."/>
            <person name="Rounsley S.D."/>
            <person name="Rodriguez-Carres M."/>
            <person name="Kuo A."/>
            <person name="Wasmann C.C."/>
            <person name="Grimwood J."/>
            <person name="Schmutz J."/>
            <person name="Taga M."/>
            <person name="White G.J."/>
            <person name="Zhou S."/>
            <person name="Schwartz D.C."/>
            <person name="Freitag M."/>
            <person name="Ma L.J."/>
            <person name="Danchin E.G."/>
            <person name="Henrissat B."/>
            <person name="Coutinho P.M."/>
            <person name="Nelson D.R."/>
            <person name="Straney D."/>
            <person name="Napoli C.A."/>
            <person name="Barker B.M."/>
            <person name="Gribskov M."/>
            <person name="Rep M."/>
            <person name="Kroken S."/>
            <person name="Molnar I."/>
            <person name="Rensing C."/>
            <person name="Kennell J.C."/>
            <person name="Zamora J."/>
            <person name="Farman M.L."/>
            <person name="Selker E.U."/>
            <person name="Salamov A."/>
            <person name="Shapiro H."/>
            <person name="Pangilinan J."/>
            <person name="Lindquist E."/>
            <person name="Lamers C."/>
            <person name="Grigoriev I.V."/>
            <person name="Geiser D.M."/>
            <person name="Covert S.F."/>
            <person name="Temporini E."/>
            <person name="Vanetten H.D."/>
        </authorList>
    </citation>
    <scope>NUCLEOTIDE SEQUENCE [LARGE SCALE GENOMIC DNA]</scope>
    <source>
        <strain evidence="4">ATCC MYA-4622 / CBS 123669 / FGSC 9596 / NRRL 45880 / 77-13-4</strain>
    </source>
</reference>
<gene>
    <name evidence="3" type="ORF">NECHADRAFT_106557</name>
</gene>
<sequence>MKFQAIIFLAAAPFMAAAAPTKADASPHLEKRCAVFQEEEKVWHESGQSRRRIKFWNDGQTDINLMCIIWVREANKSRGILNNPQRWIRDDGTGRVDISTALGPLGDTAFRDAYNRQFKLWRHRSQWSKNPFLKTPCAQASHHGKDENESYSMQP</sequence>
<accession>C7ZJX9</accession>
<evidence type="ECO:0000256" key="1">
    <source>
        <dbReference type="SAM" id="MobiDB-lite"/>
    </source>
</evidence>
<dbReference type="EMBL" id="GG698936">
    <property type="protein sequence ID" value="EEU35711.1"/>
    <property type="molecule type" value="Genomic_DNA"/>
</dbReference>
<dbReference type="AlphaFoldDB" id="C7ZJX9"/>
<keyword evidence="2" id="KW-0732">Signal</keyword>
<feature type="region of interest" description="Disordered" evidence="1">
    <location>
        <begin position="135"/>
        <end position="155"/>
    </location>
</feature>
<name>C7ZJX9_FUSV7</name>
<keyword evidence="4" id="KW-1185">Reference proteome</keyword>
<evidence type="ECO:0000256" key="2">
    <source>
        <dbReference type="SAM" id="SignalP"/>
    </source>
</evidence>
<feature type="signal peptide" evidence="2">
    <location>
        <begin position="1"/>
        <end position="18"/>
    </location>
</feature>
<dbReference type="OrthoDB" id="5084176at2759"/>
<evidence type="ECO:0000313" key="4">
    <source>
        <dbReference type="Proteomes" id="UP000005206"/>
    </source>
</evidence>
<proteinExistence type="predicted"/>
<feature type="chain" id="PRO_5002989344" evidence="2">
    <location>
        <begin position="19"/>
        <end position="155"/>
    </location>
</feature>
<dbReference type="RefSeq" id="XP_003041424.1">
    <property type="nucleotide sequence ID" value="XM_003041378.1"/>
</dbReference>
<dbReference type="KEGG" id="nhe:NECHADRAFT_106557"/>
<dbReference type="VEuPathDB" id="FungiDB:NECHADRAFT_106557"/>
<organism evidence="3 4">
    <name type="scientific">Fusarium vanettenii (strain ATCC MYA-4622 / CBS 123669 / FGSC 9596 / NRRL 45880 / 77-13-4)</name>
    <name type="common">Fusarium solani subsp. pisi</name>
    <dbReference type="NCBI Taxonomy" id="660122"/>
    <lineage>
        <taxon>Eukaryota</taxon>
        <taxon>Fungi</taxon>
        <taxon>Dikarya</taxon>
        <taxon>Ascomycota</taxon>
        <taxon>Pezizomycotina</taxon>
        <taxon>Sordariomycetes</taxon>
        <taxon>Hypocreomycetidae</taxon>
        <taxon>Hypocreales</taxon>
        <taxon>Nectriaceae</taxon>
        <taxon>Fusarium</taxon>
        <taxon>Fusarium solani species complex</taxon>
        <taxon>Fusarium vanettenii</taxon>
    </lineage>
</organism>
<evidence type="ECO:0000313" key="3">
    <source>
        <dbReference type="EMBL" id="EEU35711.1"/>
    </source>
</evidence>
<dbReference type="HOGENOM" id="CLU_1695980_0_0_1"/>
<dbReference type="GeneID" id="9676179"/>
<dbReference type="Proteomes" id="UP000005206">
    <property type="component" value="Chromosome 13"/>
</dbReference>
<protein>
    <submittedName>
        <fullName evidence="3">Uncharacterized protein</fullName>
    </submittedName>
</protein>